<feature type="transmembrane region" description="Helical" evidence="1">
    <location>
        <begin position="20"/>
        <end position="41"/>
    </location>
</feature>
<dbReference type="SUPFAM" id="SSF54523">
    <property type="entry name" value="Pili subunits"/>
    <property type="match status" value="1"/>
</dbReference>
<gene>
    <name evidence="2" type="ORF">FYJ85_03130</name>
</gene>
<accession>A0A844FXT3</accession>
<name>A0A844FXT3_9BACT</name>
<dbReference type="InterPro" id="IPR012902">
    <property type="entry name" value="N_methyl_site"/>
</dbReference>
<dbReference type="NCBIfam" id="TIGR02532">
    <property type="entry name" value="IV_pilin_GFxxxE"/>
    <property type="match status" value="1"/>
</dbReference>
<keyword evidence="1" id="KW-0472">Membrane</keyword>
<organism evidence="2 3">
    <name type="scientific">Victivallis lenta</name>
    <dbReference type="NCBI Taxonomy" id="2606640"/>
    <lineage>
        <taxon>Bacteria</taxon>
        <taxon>Pseudomonadati</taxon>
        <taxon>Lentisphaerota</taxon>
        <taxon>Lentisphaeria</taxon>
        <taxon>Victivallales</taxon>
        <taxon>Victivallaceae</taxon>
        <taxon>Victivallis</taxon>
    </lineage>
</organism>
<evidence type="ECO:0000313" key="3">
    <source>
        <dbReference type="Proteomes" id="UP000435649"/>
    </source>
</evidence>
<dbReference type="AlphaFoldDB" id="A0A844FXT3"/>
<keyword evidence="1" id="KW-1133">Transmembrane helix</keyword>
<dbReference type="EMBL" id="VUNS01000002">
    <property type="protein sequence ID" value="MST96037.1"/>
    <property type="molecule type" value="Genomic_DNA"/>
</dbReference>
<keyword evidence="1" id="KW-0812">Transmembrane</keyword>
<dbReference type="Proteomes" id="UP000435649">
    <property type="component" value="Unassembled WGS sequence"/>
</dbReference>
<dbReference type="InterPro" id="IPR045584">
    <property type="entry name" value="Pilin-like"/>
</dbReference>
<sequence>MKRMRNHRNILHIKRFRFTLIELLVVIAIIAILASMLLPALNKARDRAKTANCASNLKQIGIGDAQYGQDYEGWLYGPRLKAAPQTAVSGTLNTNFWTISMANLGYIQNYNTTRKQVNWIAACPATHPYGKFEHEIMGYAKRGIHTSDKVNVNQDGYWKASGNSFRPVAPPGSSYTDKNEELLSHLSPSMFVTTFDNFQDNGARMTQVVYATFESLSLSHSGKANVLFHDGHVEATRSACSRTFSACVDPVSQTKRLWVGP</sequence>
<comment type="caution">
    <text evidence="2">The sequence shown here is derived from an EMBL/GenBank/DDBJ whole genome shotgun (WGS) entry which is preliminary data.</text>
</comment>
<proteinExistence type="predicted"/>
<keyword evidence="3" id="KW-1185">Reference proteome</keyword>
<reference evidence="2 3" key="1">
    <citation type="submission" date="2019-08" db="EMBL/GenBank/DDBJ databases">
        <title>In-depth cultivation of the pig gut microbiome towards novel bacterial diversity and tailored functional studies.</title>
        <authorList>
            <person name="Wylensek D."/>
            <person name="Hitch T.C.A."/>
            <person name="Clavel T."/>
        </authorList>
    </citation>
    <scope>NUCLEOTIDE SEQUENCE [LARGE SCALE GENOMIC DNA]</scope>
    <source>
        <strain evidence="2 3">BBE-744-WT-12</strain>
    </source>
</reference>
<dbReference type="PANTHER" id="PTHR30093:SF2">
    <property type="entry name" value="TYPE II SECRETION SYSTEM PROTEIN H"/>
    <property type="match status" value="1"/>
</dbReference>
<dbReference type="PANTHER" id="PTHR30093">
    <property type="entry name" value="GENERAL SECRETION PATHWAY PROTEIN G"/>
    <property type="match status" value="1"/>
</dbReference>
<evidence type="ECO:0000313" key="2">
    <source>
        <dbReference type="EMBL" id="MST96037.1"/>
    </source>
</evidence>
<evidence type="ECO:0000256" key="1">
    <source>
        <dbReference type="SAM" id="Phobius"/>
    </source>
</evidence>
<protein>
    <submittedName>
        <fullName evidence="2">Prepilin-type N-terminal cleavage/methylation domain-containing protein</fullName>
    </submittedName>
</protein>
<dbReference type="Gene3D" id="3.30.700.10">
    <property type="entry name" value="Glycoprotein, Type 4 Pilin"/>
    <property type="match status" value="1"/>
</dbReference>